<keyword evidence="1" id="KW-0496">Mitochondrion</keyword>
<dbReference type="SMART" id="SM00577">
    <property type="entry name" value="CPDc"/>
    <property type="match status" value="1"/>
</dbReference>
<feature type="region of interest" description="Disordered" evidence="2">
    <location>
        <begin position="1"/>
        <end position="21"/>
    </location>
</feature>
<dbReference type="InterPro" id="IPR023214">
    <property type="entry name" value="HAD_sf"/>
</dbReference>
<sequence>MASALTPEYISISQKPSTSSSHAPRKLLVLDLNGSLLLRTKRVRKQADDGSRHTSNLRSVHLRPYMQSFRDYIFHPRVKEWLDAMVWSSAQPHSVNDMVDKCFGEKKADFVAVWARDTFGLDPTQYHQKSQTTKDLAQIWTAFPSHSANTTCLLDDSPRKARRQPWNHLCIHEYDTKLRSRDIGIWKSLSLTLSDSKNARKKQKKKEKIREKKAAAERDTTNVSSIDILDSETISPLPSLHERDINLDSSYANYDKTLLAIIGILEEIKSQTNVLGWIRAGGLGRIKPLSSRPLPLPSLASECGMVNRDENENEVKDNDEIEEDGRSKLLEAHDTWFEQPQVVEAWADKGRHALGELGIEIIHGVQG</sequence>
<organism evidence="4 5">
    <name type="scientific">Dendrothele bispora (strain CBS 962.96)</name>
    <dbReference type="NCBI Taxonomy" id="1314807"/>
    <lineage>
        <taxon>Eukaryota</taxon>
        <taxon>Fungi</taxon>
        <taxon>Dikarya</taxon>
        <taxon>Basidiomycota</taxon>
        <taxon>Agaricomycotina</taxon>
        <taxon>Agaricomycetes</taxon>
        <taxon>Agaricomycetidae</taxon>
        <taxon>Agaricales</taxon>
        <taxon>Agaricales incertae sedis</taxon>
        <taxon>Dendrothele</taxon>
    </lineage>
</organism>
<comment type="similarity">
    <text evidence="1">Belongs to the TIM50 family.</text>
</comment>
<keyword evidence="1" id="KW-0653">Protein transport</keyword>
<proteinExistence type="inferred from homology"/>
<dbReference type="InterPro" id="IPR004274">
    <property type="entry name" value="FCP1_dom"/>
</dbReference>
<reference evidence="4 5" key="1">
    <citation type="journal article" date="2019" name="Nat. Ecol. Evol.">
        <title>Megaphylogeny resolves global patterns of mushroom evolution.</title>
        <authorList>
            <person name="Varga T."/>
            <person name="Krizsan K."/>
            <person name="Foldi C."/>
            <person name="Dima B."/>
            <person name="Sanchez-Garcia M."/>
            <person name="Sanchez-Ramirez S."/>
            <person name="Szollosi G.J."/>
            <person name="Szarkandi J.G."/>
            <person name="Papp V."/>
            <person name="Albert L."/>
            <person name="Andreopoulos W."/>
            <person name="Angelini C."/>
            <person name="Antonin V."/>
            <person name="Barry K.W."/>
            <person name="Bougher N.L."/>
            <person name="Buchanan P."/>
            <person name="Buyck B."/>
            <person name="Bense V."/>
            <person name="Catcheside P."/>
            <person name="Chovatia M."/>
            <person name="Cooper J."/>
            <person name="Damon W."/>
            <person name="Desjardin D."/>
            <person name="Finy P."/>
            <person name="Geml J."/>
            <person name="Haridas S."/>
            <person name="Hughes K."/>
            <person name="Justo A."/>
            <person name="Karasinski D."/>
            <person name="Kautmanova I."/>
            <person name="Kiss B."/>
            <person name="Kocsube S."/>
            <person name="Kotiranta H."/>
            <person name="LaButti K.M."/>
            <person name="Lechner B.E."/>
            <person name="Liimatainen K."/>
            <person name="Lipzen A."/>
            <person name="Lukacs Z."/>
            <person name="Mihaltcheva S."/>
            <person name="Morgado L.N."/>
            <person name="Niskanen T."/>
            <person name="Noordeloos M.E."/>
            <person name="Ohm R.A."/>
            <person name="Ortiz-Santana B."/>
            <person name="Ovrebo C."/>
            <person name="Racz N."/>
            <person name="Riley R."/>
            <person name="Savchenko A."/>
            <person name="Shiryaev A."/>
            <person name="Soop K."/>
            <person name="Spirin V."/>
            <person name="Szebenyi C."/>
            <person name="Tomsovsky M."/>
            <person name="Tulloss R.E."/>
            <person name="Uehling J."/>
            <person name="Grigoriev I.V."/>
            <person name="Vagvolgyi C."/>
            <person name="Papp T."/>
            <person name="Martin F.M."/>
            <person name="Miettinen O."/>
            <person name="Hibbett D.S."/>
            <person name="Nagy L.G."/>
        </authorList>
    </citation>
    <scope>NUCLEOTIDE SEQUENCE [LARGE SCALE GENOMIC DNA]</scope>
    <source>
        <strain evidence="4 5">CBS 962.96</strain>
    </source>
</reference>
<evidence type="ECO:0000313" key="5">
    <source>
        <dbReference type="Proteomes" id="UP000297245"/>
    </source>
</evidence>
<dbReference type="GO" id="GO:0015031">
    <property type="term" value="P:protein transport"/>
    <property type="evidence" value="ECO:0007669"/>
    <property type="project" value="UniProtKB-KW"/>
</dbReference>
<comment type="subunit">
    <text evidence="1">Component of the TIM23 complex.</text>
</comment>
<name>A0A4S8MNZ7_DENBC</name>
<dbReference type="SUPFAM" id="SSF56784">
    <property type="entry name" value="HAD-like"/>
    <property type="match status" value="1"/>
</dbReference>
<keyword evidence="1" id="KW-0811">Translocation</keyword>
<evidence type="ECO:0000256" key="1">
    <source>
        <dbReference type="RuleBase" id="RU365079"/>
    </source>
</evidence>
<comment type="subcellular location">
    <subcellularLocation>
        <location evidence="1">Mitochondrion inner membrane</location>
        <topology evidence="1">Single-pass membrane protein</topology>
    </subcellularLocation>
</comment>
<feature type="domain" description="FCP1 homology" evidence="3">
    <location>
        <begin position="21"/>
        <end position="196"/>
    </location>
</feature>
<protein>
    <recommendedName>
        <fullName evidence="1">Mitochondrial import inner membrane translocase subunit TIM50</fullName>
    </recommendedName>
</protein>
<accession>A0A4S8MNZ7</accession>
<evidence type="ECO:0000256" key="2">
    <source>
        <dbReference type="SAM" id="MobiDB-lite"/>
    </source>
</evidence>
<dbReference type="InterPro" id="IPR036412">
    <property type="entry name" value="HAD-like_sf"/>
</dbReference>
<evidence type="ECO:0000259" key="3">
    <source>
        <dbReference type="PROSITE" id="PS50969"/>
    </source>
</evidence>
<keyword evidence="1" id="KW-0813">Transport</keyword>
<dbReference type="PROSITE" id="PS50969">
    <property type="entry name" value="FCP1"/>
    <property type="match status" value="1"/>
</dbReference>
<keyword evidence="5" id="KW-1185">Reference proteome</keyword>
<dbReference type="AlphaFoldDB" id="A0A4S8MNZ7"/>
<comment type="function">
    <text evidence="1">Essential component of the TIM23 complex, a complex that mediates the translocation of transit peptide-containing proteins across the mitochondrial inner membrane.</text>
</comment>
<gene>
    <name evidence="4" type="ORF">K435DRAFT_850568</name>
</gene>
<dbReference type="PANTHER" id="PTHR12210">
    <property type="entry name" value="DULLARD PROTEIN PHOSPHATASE"/>
    <property type="match status" value="1"/>
</dbReference>
<feature type="compositionally biased region" description="Low complexity" evidence="2">
    <location>
        <begin position="11"/>
        <end position="21"/>
    </location>
</feature>
<dbReference type="Gene3D" id="3.40.50.1000">
    <property type="entry name" value="HAD superfamily/HAD-like"/>
    <property type="match status" value="1"/>
</dbReference>
<dbReference type="InterPro" id="IPR050365">
    <property type="entry name" value="TIM50"/>
</dbReference>
<keyword evidence="1" id="KW-0809">Transit peptide</keyword>
<evidence type="ECO:0000313" key="4">
    <source>
        <dbReference type="EMBL" id="THV04710.1"/>
    </source>
</evidence>
<dbReference type="Proteomes" id="UP000297245">
    <property type="component" value="Unassembled WGS sequence"/>
</dbReference>
<dbReference type="GO" id="GO:0005744">
    <property type="term" value="C:TIM23 mitochondrial import inner membrane translocase complex"/>
    <property type="evidence" value="ECO:0007669"/>
    <property type="project" value="UniProtKB-UniRule"/>
</dbReference>
<dbReference type="OrthoDB" id="1711508at2759"/>
<dbReference type="EMBL" id="ML179053">
    <property type="protein sequence ID" value="THV04710.1"/>
    <property type="molecule type" value="Genomic_DNA"/>
</dbReference>
<dbReference type="Pfam" id="PF03031">
    <property type="entry name" value="NIF"/>
    <property type="match status" value="1"/>
</dbReference>